<evidence type="ECO:0000256" key="4">
    <source>
        <dbReference type="ARBA" id="ARBA00022840"/>
    </source>
</evidence>
<comment type="similarity">
    <text evidence="1">Belongs to the ABC transporter superfamily.</text>
</comment>
<dbReference type="Gene3D" id="3.40.50.300">
    <property type="entry name" value="P-loop containing nucleotide triphosphate hydrolases"/>
    <property type="match status" value="1"/>
</dbReference>
<dbReference type="PROSITE" id="PS00211">
    <property type="entry name" value="ABC_TRANSPORTER_1"/>
    <property type="match status" value="1"/>
</dbReference>
<proteinExistence type="inferred from homology"/>
<dbReference type="InterPro" id="IPR003593">
    <property type="entry name" value="AAA+_ATPase"/>
</dbReference>
<evidence type="ECO:0000256" key="2">
    <source>
        <dbReference type="ARBA" id="ARBA00022448"/>
    </source>
</evidence>
<keyword evidence="3" id="KW-0547">Nucleotide-binding</keyword>
<dbReference type="RefSeq" id="WP_002572053.1">
    <property type="nucleotide sequence ID" value="NZ_BAABXO010000001.1"/>
</dbReference>
<organism evidence="5 6">
    <name type="scientific">Enterocloster bolteae</name>
    <dbReference type="NCBI Taxonomy" id="208479"/>
    <lineage>
        <taxon>Bacteria</taxon>
        <taxon>Bacillati</taxon>
        <taxon>Bacillota</taxon>
        <taxon>Clostridia</taxon>
        <taxon>Lachnospirales</taxon>
        <taxon>Lachnospiraceae</taxon>
        <taxon>Enterocloster</taxon>
    </lineage>
</organism>
<dbReference type="GO" id="GO:0055085">
    <property type="term" value="P:transmembrane transport"/>
    <property type="evidence" value="ECO:0007669"/>
    <property type="project" value="UniProtKB-ARBA"/>
</dbReference>
<dbReference type="NCBIfam" id="TIGR01727">
    <property type="entry name" value="oligo_HPY"/>
    <property type="match status" value="1"/>
</dbReference>
<dbReference type="InterPro" id="IPR027417">
    <property type="entry name" value="P-loop_NTPase"/>
</dbReference>
<dbReference type="AlphaFoldDB" id="A0A412YVE9"/>
<accession>A0A412YVE9</accession>
<dbReference type="InterPro" id="IPR013563">
    <property type="entry name" value="Oligopep_ABC_C"/>
</dbReference>
<dbReference type="GO" id="GO:0015833">
    <property type="term" value="P:peptide transport"/>
    <property type="evidence" value="ECO:0007669"/>
    <property type="project" value="InterPro"/>
</dbReference>
<name>A0A412YVE9_9FIRM</name>
<dbReference type="PANTHER" id="PTHR43776">
    <property type="entry name" value="TRANSPORT ATP-BINDING PROTEIN"/>
    <property type="match status" value="1"/>
</dbReference>
<dbReference type="PANTHER" id="PTHR43776:SF8">
    <property type="entry name" value="ABC TRANSPORTER, ATP-BINDING PROTEIN"/>
    <property type="match status" value="1"/>
</dbReference>
<evidence type="ECO:0000313" key="5">
    <source>
        <dbReference type="EMBL" id="RGV70724.1"/>
    </source>
</evidence>
<dbReference type="EMBL" id="QRZM01000019">
    <property type="protein sequence ID" value="RGV70724.1"/>
    <property type="molecule type" value="Genomic_DNA"/>
</dbReference>
<dbReference type="NCBIfam" id="NF008453">
    <property type="entry name" value="PRK11308.1"/>
    <property type="match status" value="1"/>
</dbReference>
<dbReference type="PROSITE" id="PS50893">
    <property type="entry name" value="ABC_TRANSPORTER_2"/>
    <property type="match status" value="1"/>
</dbReference>
<dbReference type="CDD" id="cd03257">
    <property type="entry name" value="ABC_NikE_OppD_transporters"/>
    <property type="match status" value="1"/>
</dbReference>
<keyword evidence="2" id="KW-0813">Transport</keyword>
<protein>
    <submittedName>
        <fullName evidence="5">Dipeptide ABC transporter ATP-binding protein</fullName>
    </submittedName>
</protein>
<dbReference type="Proteomes" id="UP000284543">
    <property type="component" value="Unassembled WGS sequence"/>
</dbReference>
<sequence>MSGNETILEVRNLKKYFFSGKKRRGREPRAVKALDGVSFSMEYGETLGVVGESGCGKSTLGRTILRLHEPTEGQVVYRGKNLAEYGREEMRQMRRELQIIFQDPYSSLNPRMTVRELICAPLDVFAMGSKEEKEARVIEIMDKVGLPLEFMNRYPHEFSGGQRQRIVIARALVLNPRFVVCDEPVSALDVSVRAQVLNLMMDLQKELDLTYLFISHDLSVVRYICDRIMVMYLGNVMEIADKKALYEDAKHPYTQALLSAIPIPDMDIEYNKIHLEGDVPSPFNPPQGCRFHTRCRYATEKCRVQVPELKDVGDRHFVACHLYDE</sequence>
<dbReference type="InterPro" id="IPR017871">
    <property type="entry name" value="ABC_transporter-like_CS"/>
</dbReference>
<keyword evidence="4 5" id="KW-0067">ATP-binding</keyword>
<dbReference type="InterPro" id="IPR050319">
    <property type="entry name" value="ABC_transp_ATP-bind"/>
</dbReference>
<comment type="caution">
    <text evidence="5">The sequence shown here is derived from an EMBL/GenBank/DDBJ whole genome shotgun (WGS) entry which is preliminary data.</text>
</comment>
<dbReference type="GO" id="GO:0016887">
    <property type="term" value="F:ATP hydrolysis activity"/>
    <property type="evidence" value="ECO:0007669"/>
    <property type="project" value="InterPro"/>
</dbReference>
<reference evidence="5 6" key="1">
    <citation type="submission" date="2018-08" db="EMBL/GenBank/DDBJ databases">
        <title>A genome reference for cultivated species of the human gut microbiota.</title>
        <authorList>
            <person name="Zou Y."/>
            <person name="Xue W."/>
            <person name="Luo G."/>
        </authorList>
    </citation>
    <scope>NUCLEOTIDE SEQUENCE [LARGE SCALE GENOMIC DNA]</scope>
    <source>
        <strain evidence="5 6">AF14-18</strain>
    </source>
</reference>
<evidence type="ECO:0000256" key="1">
    <source>
        <dbReference type="ARBA" id="ARBA00005417"/>
    </source>
</evidence>
<evidence type="ECO:0000256" key="3">
    <source>
        <dbReference type="ARBA" id="ARBA00022741"/>
    </source>
</evidence>
<dbReference type="InterPro" id="IPR003439">
    <property type="entry name" value="ABC_transporter-like_ATP-bd"/>
</dbReference>
<dbReference type="SMART" id="SM00382">
    <property type="entry name" value="AAA"/>
    <property type="match status" value="1"/>
</dbReference>
<dbReference type="FunFam" id="3.40.50.300:FF:000016">
    <property type="entry name" value="Oligopeptide ABC transporter ATP-binding component"/>
    <property type="match status" value="1"/>
</dbReference>
<dbReference type="SUPFAM" id="SSF52540">
    <property type="entry name" value="P-loop containing nucleoside triphosphate hydrolases"/>
    <property type="match status" value="1"/>
</dbReference>
<dbReference type="Pfam" id="PF00005">
    <property type="entry name" value="ABC_tran"/>
    <property type="match status" value="1"/>
</dbReference>
<gene>
    <name evidence="5" type="ORF">DWW02_26820</name>
</gene>
<evidence type="ECO:0000313" key="6">
    <source>
        <dbReference type="Proteomes" id="UP000284543"/>
    </source>
</evidence>
<dbReference type="Pfam" id="PF08352">
    <property type="entry name" value="oligo_HPY"/>
    <property type="match status" value="1"/>
</dbReference>
<dbReference type="GO" id="GO:0005524">
    <property type="term" value="F:ATP binding"/>
    <property type="evidence" value="ECO:0007669"/>
    <property type="project" value="UniProtKB-KW"/>
</dbReference>